<dbReference type="EMBL" id="JAOXLN010000028">
    <property type="protein sequence ID" value="MDZ5088105.1"/>
    <property type="molecule type" value="Genomic_DNA"/>
</dbReference>
<gene>
    <name evidence="1" type="ORF">OHX15_22165</name>
</gene>
<evidence type="ECO:0000313" key="1">
    <source>
        <dbReference type="EMBL" id="MDZ5088105.1"/>
    </source>
</evidence>
<dbReference type="Proteomes" id="UP001289645">
    <property type="component" value="Unassembled WGS sequence"/>
</dbReference>
<name>A0ACC6MMF6_MYCPF</name>
<keyword evidence="2" id="KW-1185">Reference proteome</keyword>
<accession>A0ACC6MMF6</accession>
<evidence type="ECO:0000313" key="2">
    <source>
        <dbReference type="Proteomes" id="UP001289645"/>
    </source>
</evidence>
<comment type="caution">
    <text evidence="1">The sequence shown here is derived from an EMBL/GenBank/DDBJ whole genome shotgun (WGS) entry which is preliminary data.</text>
</comment>
<organism evidence="1 2">
    <name type="scientific">Mycolicibacterium parafortuitum</name>
    <name type="common">Mycobacterium parafortuitum</name>
    <dbReference type="NCBI Taxonomy" id="39692"/>
    <lineage>
        <taxon>Bacteria</taxon>
        <taxon>Bacillati</taxon>
        <taxon>Actinomycetota</taxon>
        <taxon>Actinomycetes</taxon>
        <taxon>Mycobacteriales</taxon>
        <taxon>Mycobacteriaceae</taxon>
        <taxon>Mycolicibacterium</taxon>
    </lineage>
</organism>
<sequence length="517" mass="54823">MSAIDAFFTVWARARRTFGAGTPAAGTQFDAGTKLRQMGVEVESAAPQAVWSGGAAKAYDATNTAHRERFDRLAELDHRLGRSVDRSAELVGAGRQRLDALRQWVSDAAASVPPGRFQEAQLTQIASAGLGRLQEIVLGTHTDLGVVAQDIVKLTTEYESVTSDEKLAGGDGEGDEKPDEATDGTDKTDMSSGDINEVDHANRDMLEEMRQEYQQLPDGQVKTDRLADIAAIDEALRTHGSYLIYLEKPGDPSQMIPAATSVGDPFTADHVSTTVPGVSGTTRGAIAGMTREAAELRNEAIEVAKTADPDNPISTNIATVAWVGYQPPANLGQTSVLDDDLAQAGAPKLTSFLSDLDAASRNPGQTTALFGHSYGSLTSGIALGDGASEYVDNAVLYGSPGFQAVTPADLGMTDDNFFVMATSDDPINYVADVAPLHGWGASPNDVIDNGDGTLRFRFEHLETDAGNTPIPGYESKTGASGHSDYGRNAGERMTGYNLAAILLDRPDLTVRETPLSW</sequence>
<keyword evidence="1" id="KW-0378">Hydrolase</keyword>
<proteinExistence type="predicted"/>
<protein>
    <submittedName>
        <fullName evidence="1">Alpha/beta hydrolase</fullName>
    </submittedName>
</protein>
<reference evidence="1 2" key="1">
    <citation type="journal article" date="2021" name="Chemosphere">
        <title>Bioballs carrying a syntrophic Rhodococcus and Mycolicibacterium consortium for simultaneous sorption and biodegradation of fuel oil in contaminated freshwater.</title>
        <authorList>
            <person name="Naloka K."/>
            <person name="Polrit D."/>
            <person name="Muangchinda C."/>
            <person name="Thoetkiattikul H."/>
            <person name="Pinyakong O."/>
        </authorList>
    </citation>
    <scope>NUCLEOTIDE SEQUENCE [LARGE SCALE GENOMIC DNA]</scope>
    <source>
        <strain evidence="1 2">J101</strain>
    </source>
</reference>